<dbReference type="EMBL" id="JAVRJZ010006481">
    <property type="protein sequence ID" value="KAK2701213.1"/>
    <property type="molecule type" value="Genomic_DNA"/>
</dbReference>
<proteinExistence type="predicted"/>
<gene>
    <name evidence="1" type="ORF">QYM36_020120</name>
</gene>
<dbReference type="PANTHER" id="PTHR37162">
    <property type="entry name" value="HAT FAMILY DIMERISATION DOMAINCONTAINING PROTEIN-RELATED"/>
    <property type="match status" value="1"/>
</dbReference>
<dbReference type="PANTHER" id="PTHR37162:SF1">
    <property type="entry name" value="BED-TYPE DOMAIN-CONTAINING PROTEIN"/>
    <property type="match status" value="1"/>
</dbReference>
<evidence type="ECO:0000313" key="1">
    <source>
        <dbReference type="EMBL" id="KAK2701213.1"/>
    </source>
</evidence>
<dbReference type="AlphaFoldDB" id="A0AA88H0A3"/>
<organism evidence="1 2">
    <name type="scientific">Artemia franciscana</name>
    <name type="common">Brine shrimp</name>
    <name type="synonym">Artemia sanfranciscana</name>
    <dbReference type="NCBI Taxonomy" id="6661"/>
    <lineage>
        <taxon>Eukaryota</taxon>
        <taxon>Metazoa</taxon>
        <taxon>Ecdysozoa</taxon>
        <taxon>Arthropoda</taxon>
        <taxon>Crustacea</taxon>
        <taxon>Branchiopoda</taxon>
        <taxon>Anostraca</taxon>
        <taxon>Artemiidae</taxon>
        <taxon>Artemia</taxon>
    </lineage>
</organism>
<reference evidence="1" key="1">
    <citation type="submission" date="2023-07" db="EMBL/GenBank/DDBJ databases">
        <title>Chromosome-level genome assembly of Artemia franciscana.</title>
        <authorList>
            <person name="Jo E."/>
        </authorList>
    </citation>
    <scope>NUCLEOTIDE SEQUENCE</scope>
    <source>
        <tissue evidence="1">Whole body</tissue>
    </source>
</reference>
<protein>
    <recommendedName>
        <fullName evidence="3">DUF4371 domain-containing protein</fullName>
    </recommendedName>
</protein>
<dbReference type="Proteomes" id="UP001187531">
    <property type="component" value="Unassembled WGS sequence"/>
</dbReference>
<keyword evidence="2" id="KW-1185">Reference proteome</keyword>
<name>A0AA88H0A3_ARTSF</name>
<accession>A0AA88H0A3</accession>
<sequence>MDGSQMPLNPLFESSLEKWRAVSLYEMRLLAWFAADNLPFKKADSLTPVLKMSAPYSSQVRLKRTKVKRVIYDRMCSHECQTLADLLTRAHYSFIVDETTDKSLAKALVMIAKYKHHATLLVKEEFLGLVEVTDASSEGQKKLIQTYLKDSGVPVSSLIGIAYYNVYVNTGVHGGVGALFQEFLPQIFMLGCTSHSLALCASYATKFLPGGLELFLKDLINYVAGSPKGIA</sequence>
<evidence type="ECO:0000313" key="2">
    <source>
        <dbReference type="Proteomes" id="UP001187531"/>
    </source>
</evidence>
<comment type="caution">
    <text evidence="1">The sequence shown here is derived from an EMBL/GenBank/DDBJ whole genome shotgun (WGS) entry which is preliminary data.</text>
</comment>
<evidence type="ECO:0008006" key="3">
    <source>
        <dbReference type="Google" id="ProtNLM"/>
    </source>
</evidence>